<dbReference type="InterPro" id="IPR036393">
    <property type="entry name" value="AceGlu_kinase-like_sf"/>
</dbReference>
<organism evidence="2">
    <name type="scientific">Spodoptera frugiperda</name>
    <name type="common">Fall armyworm</name>
    <dbReference type="NCBI Taxonomy" id="7108"/>
    <lineage>
        <taxon>Eukaryota</taxon>
        <taxon>Metazoa</taxon>
        <taxon>Ecdysozoa</taxon>
        <taxon>Arthropoda</taxon>
        <taxon>Hexapoda</taxon>
        <taxon>Insecta</taxon>
        <taxon>Pterygota</taxon>
        <taxon>Neoptera</taxon>
        <taxon>Endopterygota</taxon>
        <taxon>Lepidoptera</taxon>
        <taxon>Glossata</taxon>
        <taxon>Ditrysia</taxon>
        <taxon>Noctuoidea</taxon>
        <taxon>Noctuidae</taxon>
        <taxon>Amphipyrinae</taxon>
        <taxon>Spodoptera</taxon>
    </lineage>
</organism>
<evidence type="ECO:0000259" key="1">
    <source>
        <dbReference type="Pfam" id="PF00696"/>
    </source>
</evidence>
<name>A0A2H1VWD2_SPOFR</name>
<dbReference type="PANTHER" id="PTHR11063:SF8">
    <property type="entry name" value="DELTA-1-PYRROLINE-5-CARBOXYLATE SYNTHASE"/>
    <property type="match status" value="1"/>
</dbReference>
<reference evidence="2" key="1">
    <citation type="submission" date="2016-07" db="EMBL/GenBank/DDBJ databases">
        <authorList>
            <person name="Bretaudeau A."/>
        </authorList>
    </citation>
    <scope>NUCLEOTIDE SEQUENCE</scope>
    <source>
        <strain evidence="2">Rice</strain>
        <tissue evidence="2">Whole body</tissue>
    </source>
</reference>
<proteinExistence type="predicted"/>
<dbReference type="GO" id="GO:0004350">
    <property type="term" value="F:glutamate-5-semialdehyde dehydrogenase activity"/>
    <property type="evidence" value="ECO:0007669"/>
    <property type="project" value="TreeGrafter"/>
</dbReference>
<protein>
    <submittedName>
        <fullName evidence="2">SFRICE_037744</fullName>
    </submittedName>
</protein>
<feature type="domain" description="Aspartate/glutamate/uridylate kinase" evidence="1">
    <location>
        <begin position="63"/>
        <end position="125"/>
    </location>
</feature>
<evidence type="ECO:0000313" key="2">
    <source>
        <dbReference type="EMBL" id="SOQ45113.1"/>
    </source>
</evidence>
<dbReference type="Gene3D" id="3.40.1160.10">
    <property type="entry name" value="Acetylglutamate kinase-like"/>
    <property type="match status" value="1"/>
</dbReference>
<dbReference type="Pfam" id="PF00696">
    <property type="entry name" value="AA_kinase"/>
    <property type="match status" value="1"/>
</dbReference>
<dbReference type="EMBL" id="ODYU01004828">
    <property type="protein sequence ID" value="SOQ45113.1"/>
    <property type="molecule type" value="Genomic_DNA"/>
</dbReference>
<dbReference type="AlphaFoldDB" id="A0A2H1VWD2"/>
<accession>A0A2H1VWD2</accession>
<gene>
    <name evidence="2" type="ORF">SFRICE_037744</name>
</gene>
<dbReference type="GO" id="GO:0005739">
    <property type="term" value="C:mitochondrion"/>
    <property type="evidence" value="ECO:0007669"/>
    <property type="project" value="TreeGrafter"/>
</dbReference>
<dbReference type="InterPro" id="IPR001048">
    <property type="entry name" value="Asp/Glu/Uridylate_kinase"/>
</dbReference>
<dbReference type="PANTHER" id="PTHR11063">
    <property type="entry name" value="GLUTAMATE SEMIALDEHYDE DEHYDROGENASE"/>
    <property type="match status" value="1"/>
</dbReference>
<sequence length="144" mass="15819">MTSPALGEARGSVRLLLTKNHPIPTPAFRARAPGLNVDKRNLASAERKQRTFTDRSQLKYARRLVVKLGSAVITREDGNGLALGRLASIVEQVAECHHEGRECIMVTSGAVAFGRQKLTQELLMSLSMRETLSPSDHTREVSDL</sequence>
<dbReference type="SUPFAM" id="SSF53633">
    <property type="entry name" value="Carbamate kinase-like"/>
    <property type="match status" value="1"/>
</dbReference>